<dbReference type="InterPro" id="IPR006015">
    <property type="entry name" value="Universal_stress_UspA"/>
</dbReference>
<keyword evidence="4" id="KW-1185">Reference proteome</keyword>
<dbReference type="AlphaFoldDB" id="A0AAW9RZT2"/>
<dbReference type="Pfam" id="PF00582">
    <property type="entry name" value="Usp"/>
    <property type="match status" value="2"/>
</dbReference>
<organism evidence="3 4">
    <name type="scientific">Rapidithrix thailandica</name>
    <dbReference type="NCBI Taxonomy" id="413964"/>
    <lineage>
        <taxon>Bacteria</taxon>
        <taxon>Pseudomonadati</taxon>
        <taxon>Bacteroidota</taxon>
        <taxon>Cytophagia</taxon>
        <taxon>Cytophagales</taxon>
        <taxon>Flammeovirgaceae</taxon>
        <taxon>Rapidithrix</taxon>
    </lineage>
</organism>
<protein>
    <submittedName>
        <fullName evidence="3">Universal stress protein</fullName>
    </submittedName>
</protein>
<comment type="caution">
    <text evidence="3">The sequence shown here is derived from an EMBL/GenBank/DDBJ whole genome shotgun (WGS) entry which is preliminary data.</text>
</comment>
<dbReference type="RefSeq" id="WP_346819223.1">
    <property type="nucleotide sequence ID" value="NZ_JBDKWZ010000001.1"/>
</dbReference>
<evidence type="ECO:0000259" key="2">
    <source>
        <dbReference type="Pfam" id="PF00582"/>
    </source>
</evidence>
<proteinExistence type="inferred from homology"/>
<accession>A0AAW9RZT2</accession>
<dbReference type="SUPFAM" id="SSF52402">
    <property type="entry name" value="Adenine nucleotide alpha hydrolases-like"/>
    <property type="match status" value="2"/>
</dbReference>
<dbReference type="EMBL" id="JBDKWZ010000001">
    <property type="protein sequence ID" value="MEN7546436.1"/>
    <property type="molecule type" value="Genomic_DNA"/>
</dbReference>
<comment type="similarity">
    <text evidence="1">Belongs to the universal stress protein A family.</text>
</comment>
<evidence type="ECO:0000256" key="1">
    <source>
        <dbReference type="ARBA" id="ARBA00008791"/>
    </source>
</evidence>
<sequence length="290" mass="32399">MNIQQIVVPVDFTPESYLGIDEAVILAKETGAVVKLLHVIDIPYVGERPAPFQMIADVGNVSAMGYNEDNPEVSYMHDLLGTVHERFDEIKKKYPEAKLEVEVKTDTMQRYLSEFVVKDGGDLVVVGTTGKSGARKSKAADIIRHAPIPVLTVTKERKENKYKNIVFASQFKYIDQSIVEHVKSLQQLHGARVHFVKIVSPSNFYTTPDVLSAIRHFAKENGFENYTSNLYNSIEVEEGVLNFARSVDADMIAMNTHGHTGFARTLFGSIAEEVAVHSEVPVLTLNERFD</sequence>
<feature type="domain" description="UspA" evidence="2">
    <location>
        <begin position="3"/>
        <end position="153"/>
    </location>
</feature>
<dbReference type="Gene3D" id="3.40.50.620">
    <property type="entry name" value="HUPs"/>
    <property type="match status" value="2"/>
</dbReference>
<evidence type="ECO:0000313" key="3">
    <source>
        <dbReference type="EMBL" id="MEN7546436.1"/>
    </source>
</evidence>
<dbReference type="InterPro" id="IPR006016">
    <property type="entry name" value="UspA"/>
</dbReference>
<dbReference type="PANTHER" id="PTHR46268:SF6">
    <property type="entry name" value="UNIVERSAL STRESS PROTEIN UP12"/>
    <property type="match status" value="1"/>
</dbReference>
<dbReference type="InterPro" id="IPR014729">
    <property type="entry name" value="Rossmann-like_a/b/a_fold"/>
</dbReference>
<gene>
    <name evidence="3" type="ORF">AAG747_00865</name>
</gene>
<dbReference type="CDD" id="cd00293">
    <property type="entry name" value="USP-like"/>
    <property type="match status" value="2"/>
</dbReference>
<dbReference type="PRINTS" id="PR01438">
    <property type="entry name" value="UNVRSLSTRESS"/>
</dbReference>
<feature type="domain" description="UspA" evidence="2">
    <location>
        <begin position="162"/>
        <end position="284"/>
    </location>
</feature>
<dbReference type="Proteomes" id="UP001403385">
    <property type="component" value="Unassembled WGS sequence"/>
</dbReference>
<reference evidence="3 4" key="1">
    <citation type="submission" date="2024-04" db="EMBL/GenBank/DDBJ databases">
        <title>Novel genus in family Flammeovirgaceae.</title>
        <authorList>
            <person name="Nguyen T.H."/>
            <person name="Vuong T.Q."/>
            <person name="Le H."/>
            <person name="Kim S.-G."/>
        </authorList>
    </citation>
    <scope>NUCLEOTIDE SEQUENCE [LARGE SCALE GENOMIC DNA]</scope>
    <source>
        <strain evidence="3 4">JCM 23209</strain>
    </source>
</reference>
<dbReference type="PANTHER" id="PTHR46268">
    <property type="entry name" value="STRESS RESPONSE PROTEIN NHAX"/>
    <property type="match status" value="1"/>
</dbReference>
<name>A0AAW9RZT2_9BACT</name>
<evidence type="ECO:0000313" key="4">
    <source>
        <dbReference type="Proteomes" id="UP001403385"/>
    </source>
</evidence>